<evidence type="ECO:0000256" key="5">
    <source>
        <dbReference type="ARBA" id="ARBA00022989"/>
    </source>
</evidence>
<comment type="similarity">
    <text evidence="7">Belongs to the binding-protein-dependent transport system permease family.</text>
</comment>
<evidence type="ECO:0000256" key="2">
    <source>
        <dbReference type="ARBA" id="ARBA00022448"/>
    </source>
</evidence>
<evidence type="ECO:0000256" key="3">
    <source>
        <dbReference type="ARBA" id="ARBA00022475"/>
    </source>
</evidence>
<comment type="subcellular location">
    <subcellularLocation>
        <location evidence="1 7">Cell membrane</location>
        <topology evidence="1 7">Multi-pass membrane protein</topology>
    </subcellularLocation>
</comment>
<evidence type="ECO:0000256" key="6">
    <source>
        <dbReference type="ARBA" id="ARBA00023136"/>
    </source>
</evidence>
<keyword evidence="4 7" id="KW-0812">Transmembrane</keyword>
<dbReference type="GO" id="GO:0055085">
    <property type="term" value="P:transmembrane transport"/>
    <property type="evidence" value="ECO:0007669"/>
    <property type="project" value="InterPro"/>
</dbReference>
<feature type="transmembrane region" description="Helical" evidence="7">
    <location>
        <begin position="241"/>
        <end position="260"/>
    </location>
</feature>
<keyword evidence="6 7" id="KW-0472">Membrane</keyword>
<dbReference type="InterPro" id="IPR035906">
    <property type="entry name" value="MetI-like_sf"/>
</dbReference>
<feature type="transmembrane region" description="Helical" evidence="7">
    <location>
        <begin position="266"/>
        <end position="285"/>
    </location>
</feature>
<dbReference type="Gene3D" id="1.10.3720.10">
    <property type="entry name" value="MetI-like"/>
    <property type="match status" value="1"/>
</dbReference>
<keyword evidence="10" id="KW-1185">Reference proteome</keyword>
<proteinExistence type="inferred from homology"/>
<dbReference type="PROSITE" id="PS50928">
    <property type="entry name" value="ABC_TM1"/>
    <property type="match status" value="1"/>
</dbReference>
<feature type="transmembrane region" description="Helical" evidence="7">
    <location>
        <begin position="141"/>
        <end position="164"/>
    </location>
</feature>
<evidence type="ECO:0000313" key="9">
    <source>
        <dbReference type="EMBL" id="QDU18404.1"/>
    </source>
</evidence>
<dbReference type="Proteomes" id="UP000319576">
    <property type="component" value="Chromosome"/>
</dbReference>
<evidence type="ECO:0000259" key="8">
    <source>
        <dbReference type="PROSITE" id="PS50928"/>
    </source>
</evidence>
<name>A0A517XLM3_9BACT</name>
<evidence type="ECO:0000256" key="1">
    <source>
        <dbReference type="ARBA" id="ARBA00004651"/>
    </source>
</evidence>
<dbReference type="Pfam" id="PF00528">
    <property type="entry name" value="BPD_transp_1"/>
    <property type="match status" value="1"/>
</dbReference>
<evidence type="ECO:0000256" key="4">
    <source>
        <dbReference type="ARBA" id="ARBA00022692"/>
    </source>
</evidence>
<dbReference type="PANTHER" id="PTHR30151">
    <property type="entry name" value="ALKANE SULFONATE ABC TRANSPORTER-RELATED, MEMBRANE SUBUNIT"/>
    <property type="match status" value="1"/>
</dbReference>
<keyword evidence="2 7" id="KW-0813">Transport</keyword>
<feature type="transmembrane region" description="Helical" evidence="7">
    <location>
        <begin position="58"/>
        <end position="78"/>
    </location>
</feature>
<dbReference type="InterPro" id="IPR000515">
    <property type="entry name" value="MetI-like"/>
</dbReference>
<feature type="transmembrane region" description="Helical" evidence="7">
    <location>
        <begin position="200"/>
        <end position="221"/>
    </location>
</feature>
<evidence type="ECO:0000256" key="7">
    <source>
        <dbReference type="RuleBase" id="RU363032"/>
    </source>
</evidence>
<sequence>MASDLADPQPARWGAALSPTAAAVAALAAHLALADAQPPPLTWLASAPAWQHPYPVVVAAVGALGLLAAALQAALPALRPAVRHFAPLTAAAVALLALWEFVTVKMNWLKQPFFPGPDEVFAAVFDDRAILLESAWHSLQLLLAGYAAGVAAGLVTGVLVGWFPAVRYWAMPALKLVGPVPATALIPLVMTLWKDSFPCAVALIGFAVWFPMTILTSSGIANVRLSYLDVARTLGAGRLYLIFRVALPAALPNIFVGLFMGLGASFLTLIVAETVGVQAGLGWYLRWQQGYMEYAKVYGTLLISAAFFSTLMTLLFKVRDRVLRWQQGVIKW</sequence>
<dbReference type="PANTHER" id="PTHR30151:SF0">
    <property type="entry name" value="ABC TRANSPORTER PERMEASE PROTEIN MJ0413-RELATED"/>
    <property type="match status" value="1"/>
</dbReference>
<dbReference type="SUPFAM" id="SSF161098">
    <property type="entry name" value="MetI-like"/>
    <property type="match status" value="1"/>
</dbReference>
<gene>
    <name evidence="9" type="primary">ssuC</name>
    <name evidence="9" type="ORF">ETAA1_02900</name>
</gene>
<dbReference type="OrthoDB" id="9804353at2"/>
<keyword evidence="3" id="KW-1003">Cell membrane</keyword>
<reference evidence="9 10" key="1">
    <citation type="submission" date="2019-02" db="EMBL/GenBank/DDBJ databases">
        <title>Deep-cultivation of Planctomycetes and their phenomic and genomic characterization uncovers novel biology.</title>
        <authorList>
            <person name="Wiegand S."/>
            <person name="Jogler M."/>
            <person name="Boedeker C."/>
            <person name="Pinto D."/>
            <person name="Vollmers J."/>
            <person name="Rivas-Marin E."/>
            <person name="Kohn T."/>
            <person name="Peeters S.H."/>
            <person name="Heuer A."/>
            <person name="Rast P."/>
            <person name="Oberbeckmann S."/>
            <person name="Bunk B."/>
            <person name="Jeske O."/>
            <person name="Meyerdierks A."/>
            <person name="Storesund J.E."/>
            <person name="Kallscheuer N."/>
            <person name="Luecker S."/>
            <person name="Lage O.M."/>
            <person name="Pohl T."/>
            <person name="Merkel B.J."/>
            <person name="Hornburger P."/>
            <person name="Mueller R.-W."/>
            <person name="Bruemmer F."/>
            <person name="Labrenz M."/>
            <person name="Spormann A.M."/>
            <person name="Op den Camp H."/>
            <person name="Overmann J."/>
            <person name="Amann R."/>
            <person name="Jetten M.S.M."/>
            <person name="Mascher T."/>
            <person name="Medema M.H."/>
            <person name="Devos D.P."/>
            <person name="Kaster A.-K."/>
            <person name="Ovreas L."/>
            <person name="Rohde M."/>
            <person name="Galperin M.Y."/>
            <person name="Jogler C."/>
        </authorList>
    </citation>
    <scope>NUCLEOTIDE SEQUENCE [LARGE SCALE GENOMIC DNA]</scope>
    <source>
        <strain evidence="9 10">ETA_A1</strain>
    </source>
</reference>
<feature type="transmembrane region" description="Helical" evidence="7">
    <location>
        <begin position="176"/>
        <end position="194"/>
    </location>
</feature>
<feature type="transmembrane region" description="Helical" evidence="7">
    <location>
        <begin position="297"/>
        <end position="316"/>
    </location>
</feature>
<organism evidence="9 10">
    <name type="scientific">Urbifossiella limnaea</name>
    <dbReference type="NCBI Taxonomy" id="2528023"/>
    <lineage>
        <taxon>Bacteria</taxon>
        <taxon>Pseudomonadati</taxon>
        <taxon>Planctomycetota</taxon>
        <taxon>Planctomycetia</taxon>
        <taxon>Gemmatales</taxon>
        <taxon>Gemmataceae</taxon>
        <taxon>Urbifossiella</taxon>
    </lineage>
</organism>
<dbReference type="RefSeq" id="WP_145233666.1">
    <property type="nucleotide sequence ID" value="NZ_CP036273.1"/>
</dbReference>
<protein>
    <submittedName>
        <fullName evidence="9">Aliphatic sulfonates transport permease protein SsuC</fullName>
    </submittedName>
</protein>
<accession>A0A517XLM3</accession>
<keyword evidence="5 7" id="KW-1133">Transmembrane helix</keyword>
<dbReference type="GO" id="GO:0005886">
    <property type="term" value="C:plasma membrane"/>
    <property type="evidence" value="ECO:0007669"/>
    <property type="project" value="UniProtKB-SubCell"/>
</dbReference>
<dbReference type="AlphaFoldDB" id="A0A517XLM3"/>
<dbReference type="CDD" id="cd06261">
    <property type="entry name" value="TM_PBP2"/>
    <property type="match status" value="1"/>
</dbReference>
<feature type="domain" description="ABC transmembrane type-1" evidence="8">
    <location>
        <begin position="135"/>
        <end position="319"/>
    </location>
</feature>
<evidence type="ECO:0000313" key="10">
    <source>
        <dbReference type="Proteomes" id="UP000319576"/>
    </source>
</evidence>
<feature type="transmembrane region" description="Helical" evidence="7">
    <location>
        <begin position="85"/>
        <end position="102"/>
    </location>
</feature>
<dbReference type="EMBL" id="CP036273">
    <property type="protein sequence ID" value="QDU18404.1"/>
    <property type="molecule type" value="Genomic_DNA"/>
</dbReference>
<dbReference type="KEGG" id="uli:ETAA1_02900"/>